<dbReference type="PANTHER" id="PTHR11530:SF11">
    <property type="entry name" value="D-ASPARTATE OXIDASE"/>
    <property type="match status" value="1"/>
</dbReference>
<keyword evidence="4 6" id="KW-0274">FAD</keyword>
<dbReference type="InterPro" id="IPR006181">
    <property type="entry name" value="D-amino_acid_oxidase_CS"/>
</dbReference>
<evidence type="ECO:0000313" key="8">
    <source>
        <dbReference type="EMBL" id="KXS09076.1"/>
    </source>
</evidence>
<comment type="similarity">
    <text evidence="2">Belongs to the DAMOX/DASOX family.</text>
</comment>
<dbReference type="GO" id="GO:0019478">
    <property type="term" value="P:D-amino acid catabolic process"/>
    <property type="evidence" value="ECO:0007669"/>
    <property type="project" value="TreeGrafter"/>
</dbReference>
<feature type="binding site" evidence="6">
    <location>
        <position position="164"/>
    </location>
    <ligand>
        <name>FAD</name>
        <dbReference type="ChEBI" id="CHEBI:57692"/>
    </ligand>
</feature>
<dbReference type="Pfam" id="PF01266">
    <property type="entry name" value="DAO"/>
    <property type="match status" value="1"/>
</dbReference>
<dbReference type="InterPro" id="IPR006076">
    <property type="entry name" value="FAD-dep_OxRdtase"/>
</dbReference>
<dbReference type="AlphaFoldDB" id="A0A138ZX43"/>
<dbReference type="SUPFAM" id="SSF51971">
    <property type="entry name" value="Nucleotide-binding domain"/>
    <property type="match status" value="1"/>
</dbReference>
<feature type="binding site" evidence="6">
    <location>
        <position position="227"/>
    </location>
    <ligand>
        <name>D-dopa</name>
        <dbReference type="ChEBI" id="CHEBI:149689"/>
    </ligand>
</feature>
<feature type="binding site" evidence="6">
    <location>
        <position position="341"/>
    </location>
    <ligand>
        <name>D-dopa</name>
        <dbReference type="ChEBI" id="CHEBI:149689"/>
    </ligand>
</feature>
<evidence type="ECO:0000256" key="4">
    <source>
        <dbReference type="ARBA" id="ARBA00022827"/>
    </source>
</evidence>
<feature type="binding site" evidence="6">
    <location>
        <position position="312"/>
    </location>
    <ligand>
        <name>D-dopa</name>
        <dbReference type="ChEBI" id="CHEBI:149689"/>
    </ligand>
</feature>
<reference evidence="8 9" key="1">
    <citation type="journal article" date="2015" name="Genome Biol. Evol.">
        <title>Phylogenomic analyses indicate that early fungi evolved digesting cell walls of algal ancestors of land plants.</title>
        <authorList>
            <person name="Chang Y."/>
            <person name="Wang S."/>
            <person name="Sekimoto S."/>
            <person name="Aerts A.L."/>
            <person name="Choi C."/>
            <person name="Clum A."/>
            <person name="LaButti K.M."/>
            <person name="Lindquist E.A."/>
            <person name="Yee Ngan C."/>
            <person name="Ohm R.A."/>
            <person name="Salamov A.A."/>
            <person name="Grigoriev I.V."/>
            <person name="Spatafora J.W."/>
            <person name="Berbee M.L."/>
        </authorList>
    </citation>
    <scope>NUCLEOTIDE SEQUENCE [LARGE SCALE GENOMIC DNA]</scope>
    <source>
        <strain evidence="8 9">JEL478</strain>
    </source>
</reference>
<dbReference type="GO" id="GO:0071949">
    <property type="term" value="F:FAD binding"/>
    <property type="evidence" value="ECO:0007669"/>
    <property type="project" value="InterPro"/>
</dbReference>
<dbReference type="Proteomes" id="UP000070544">
    <property type="component" value="Unassembled WGS sequence"/>
</dbReference>
<feature type="domain" description="FAD dependent oxidoreductase" evidence="7">
    <location>
        <begin position="6"/>
        <end position="354"/>
    </location>
</feature>
<dbReference type="OMA" id="WERRTWI"/>
<sequence length="389" mass="42251">MTTKSITVLGAGVIGLNTAILLRAAGFEVTIVSRCTPEHPELDPLYTSPKAAAHWLTFADNDDVRLQRWDTVGFRMLYELGAIQGTGVAKQNAFVVGEKKKEGEEVPWWAEIVPDFRPMHPHELPRPLTHGYSFHGISIDLPVYLSFLLRTFRRMGGHVVVADVKHIDEVCDGRIGGREGKRPDVVVNCAGMGALTLGGVKDTKVFPTRGQTVIVRAPGYTQQWSRHDQVCYIVPRMDGTGTVCLGGTRQADEWALEPDMETAEDIVRRCLLLAPELRRDHWGGEPSPSSSSTSKTPSLDSVDVISHAVGLRPSRIGGPLVGAPSRHHTGTLLVHNYGHAGYGYQAGWGCAAEVVGVVVRELSGAVFGGVEEVEVQVQMRVGGSVRVKL</sequence>
<dbReference type="PROSITE" id="PS00677">
    <property type="entry name" value="DAO"/>
    <property type="match status" value="1"/>
</dbReference>
<dbReference type="PIRSF" id="PIRSF000189">
    <property type="entry name" value="D-aa_oxidase"/>
    <property type="match status" value="1"/>
</dbReference>
<evidence type="ECO:0000256" key="3">
    <source>
        <dbReference type="ARBA" id="ARBA00022630"/>
    </source>
</evidence>
<dbReference type="InterPro" id="IPR023209">
    <property type="entry name" value="DAO"/>
</dbReference>
<evidence type="ECO:0000256" key="1">
    <source>
        <dbReference type="ARBA" id="ARBA00001974"/>
    </source>
</evidence>
<dbReference type="SUPFAM" id="SSF54373">
    <property type="entry name" value="FAD-linked reductases, C-terminal domain"/>
    <property type="match status" value="1"/>
</dbReference>
<evidence type="ECO:0000256" key="5">
    <source>
        <dbReference type="ARBA" id="ARBA00023002"/>
    </source>
</evidence>
<dbReference type="PANTHER" id="PTHR11530">
    <property type="entry name" value="D-AMINO ACID OXIDASE"/>
    <property type="match status" value="1"/>
</dbReference>
<keyword evidence="5" id="KW-0560">Oxidoreductase</keyword>
<dbReference type="GO" id="GO:0003884">
    <property type="term" value="F:D-amino-acid oxidase activity"/>
    <property type="evidence" value="ECO:0007669"/>
    <property type="project" value="InterPro"/>
</dbReference>
<feature type="binding site" evidence="6">
    <location>
        <begin position="47"/>
        <end position="48"/>
    </location>
    <ligand>
        <name>FAD</name>
        <dbReference type="ChEBI" id="CHEBI:57692"/>
    </ligand>
</feature>
<dbReference type="Gene3D" id="3.40.50.720">
    <property type="entry name" value="NAD(P)-binding Rossmann-like Domain"/>
    <property type="match status" value="1"/>
</dbReference>
<keyword evidence="3" id="KW-0285">Flavoprotein</keyword>
<proteinExistence type="inferred from homology"/>
<name>A0A138ZX43_GONPJ</name>
<dbReference type="GO" id="GO:0005737">
    <property type="term" value="C:cytoplasm"/>
    <property type="evidence" value="ECO:0007669"/>
    <property type="project" value="TreeGrafter"/>
</dbReference>
<dbReference type="OrthoDB" id="2015447at2759"/>
<evidence type="ECO:0000313" key="9">
    <source>
        <dbReference type="Proteomes" id="UP000070544"/>
    </source>
</evidence>
<evidence type="ECO:0000256" key="2">
    <source>
        <dbReference type="ARBA" id="ARBA00006730"/>
    </source>
</evidence>
<dbReference type="EMBL" id="KQ965893">
    <property type="protein sequence ID" value="KXS09076.1"/>
    <property type="molecule type" value="Genomic_DNA"/>
</dbReference>
<protein>
    <submittedName>
        <fullName evidence="8">Nucleotide-binding domain-containing protein</fullName>
    </submittedName>
</protein>
<feature type="binding site" evidence="6">
    <location>
        <position position="232"/>
    </location>
    <ligand>
        <name>D-dopa</name>
        <dbReference type="ChEBI" id="CHEBI:149689"/>
    </ligand>
</feature>
<keyword evidence="9" id="KW-1185">Reference proteome</keyword>
<organism evidence="8 9">
    <name type="scientific">Gonapodya prolifera (strain JEL478)</name>
    <name type="common">Monoblepharis prolifera</name>
    <dbReference type="NCBI Taxonomy" id="1344416"/>
    <lineage>
        <taxon>Eukaryota</taxon>
        <taxon>Fungi</taxon>
        <taxon>Fungi incertae sedis</taxon>
        <taxon>Chytridiomycota</taxon>
        <taxon>Chytridiomycota incertae sedis</taxon>
        <taxon>Monoblepharidomycetes</taxon>
        <taxon>Monoblepharidales</taxon>
        <taxon>Gonapodyaceae</taxon>
        <taxon>Gonapodya</taxon>
    </lineage>
</organism>
<evidence type="ECO:0000256" key="6">
    <source>
        <dbReference type="PIRSR" id="PIRSR000189-1"/>
    </source>
</evidence>
<accession>A0A138ZX43</accession>
<comment type="cofactor">
    <cofactor evidence="1 6">
        <name>FAD</name>
        <dbReference type="ChEBI" id="CHEBI:57692"/>
    </cofactor>
</comment>
<evidence type="ECO:0000259" key="7">
    <source>
        <dbReference type="Pfam" id="PF01266"/>
    </source>
</evidence>
<dbReference type="STRING" id="1344416.A0A138ZX43"/>
<dbReference type="Gene3D" id="3.30.9.10">
    <property type="entry name" value="D-Amino Acid Oxidase, subunit A, domain 2"/>
    <property type="match status" value="1"/>
</dbReference>
<gene>
    <name evidence="8" type="ORF">M427DRAFT_64828</name>
</gene>